<dbReference type="AlphaFoldDB" id="A0A0R2XIY7"/>
<gene>
    <name evidence="1" type="ORF">ABS33_05570</name>
</gene>
<protein>
    <submittedName>
        <fullName evidence="1">Uncharacterized protein</fullName>
    </submittedName>
</protein>
<name>A0A0R2XIY7_9BACT</name>
<evidence type="ECO:0000313" key="1">
    <source>
        <dbReference type="EMBL" id="KRP32910.1"/>
    </source>
</evidence>
<dbReference type="EMBL" id="LIDN01000191">
    <property type="protein sequence ID" value="KRP32910.1"/>
    <property type="molecule type" value="Genomic_DNA"/>
</dbReference>
<sequence length="73" mass="8403">MRTERPPAENVRVEEWARASRVMEEDRRAGIRGVVTAQALRNFTGAVVAELRHKPASSTSGLVEQQRWFRKLR</sequence>
<reference evidence="1 2" key="1">
    <citation type="submission" date="2015-10" db="EMBL/GenBank/DDBJ databases">
        <title>Metagenome-Assembled Genomes uncover a global brackish microbiome.</title>
        <authorList>
            <person name="Hugerth L.W."/>
            <person name="Larsson J."/>
            <person name="Alneberg J."/>
            <person name="Lindh M.V."/>
            <person name="Legrand C."/>
            <person name="Pinhassi J."/>
            <person name="Andersson A.F."/>
        </authorList>
    </citation>
    <scope>NUCLEOTIDE SEQUENCE [LARGE SCALE GENOMIC DNA]</scope>
    <source>
        <strain evidence="1">BACL9 MAG-120924-bin69</strain>
    </source>
</reference>
<accession>A0A0R2XIY7</accession>
<organism evidence="1 2">
    <name type="scientific">Verrucomicrobia subdivision 6 bacterium BACL9 MAG-120924-bin69</name>
    <dbReference type="NCBI Taxonomy" id="1655635"/>
    <lineage>
        <taxon>Bacteria</taxon>
        <taxon>Pseudomonadati</taxon>
        <taxon>Verrucomicrobiota</taxon>
        <taxon>Verrucomicrobiia</taxon>
        <taxon>Verrucomicrobiales</taxon>
        <taxon>Verrucomicrobia subdivision 6</taxon>
    </lineage>
</organism>
<proteinExistence type="predicted"/>
<evidence type="ECO:0000313" key="2">
    <source>
        <dbReference type="Proteomes" id="UP000051220"/>
    </source>
</evidence>
<dbReference type="Proteomes" id="UP000051220">
    <property type="component" value="Unassembled WGS sequence"/>
</dbReference>
<comment type="caution">
    <text evidence="1">The sequence shown here is derived from an EMBL/GenBank/DDBJ whole genome shotgun (WGS) entry which is preliminary data.</text>
</comment>